<sequence>MAKVRGDPVRFELAPGTGALDAAGAFRAGGAAFDPQTAGHGNRAEPMSGDPEAGFRFPSNLFGGSTGGAMDRGDIGTYRIFGHDGSDIGSMTGLGTAPQPRWLACFGINGTNSAARRITDPGGAIRHGPALVPGDAHIVAATDPRDARFALAGPQEETP</sequence>
<dbReference type="SUPFAM" id="SSF54593">
    <property type="entry name" value="Glyoxalase/Bleomycin resistance protein/Dihydroxybiphenyl dioxygenase"/>
    <property type="match status" value="1"/>
</dbReference>
<reference evidence="2 4" key="3">
    <citation type="submission" date="2019-02" db="EMBL/GenBank/DDBJ databases">
        <authorList>
            <person name="Zhang G."/>
        </authorList>
    </citation>
    <scope>NUCLEOTIDE SEQUENCE [LARGE SCALE GENOMIC DNA]</scope>
    <source>
        <strain evidence="2 4">CMB17</strain>
    </source>
</reference>
<dbReference type="EMBL" id="SIRL01000003">
    <property type="protein sequence ID" value="TBN51461.1"/>
    <property type="molecule type" value="Genomic_DNA"/>
</dbReference>
<dbReference type="RefSeq" id="WP_089387382.1">
    <property type="nucleotide sequence ID" value="NZ_FZNM01000003.1"/>
</dbReference>
<dbReference type="EMBL" id="FZNM01000003">
    <property type="protein sequence ID" value="SNR39960.1"/>
    <property type="molecule type" value="Genomic_DNA"/>
</dbReference>
<dbReference type="Gene3D" id="3.10.180.10">
    <property type="entry name" value="2,3-Dihydroxybiphenyl 1,2-Dioxygenase, domain 1"/>
    <property type="match status" value="1"/>
</dbReference>
<reference evidence="3" key="1">
    <citation type="submission" date="2017-06" db="EMBL/GenBank/DDBJ databases">
        <authorList>
            <person name="Varghese N."/>
            <person name="Submissions S."/>
        </authorList>
    </citation>
    <scope>NUCLEOTIDE SEQUENCE [LARGE SCALE GENOMIC DNA]</scope>
    <source>
        <strain evidence="3">DSM 26170</strain>
    </source>
</reference>
<dbReference type="Proteomes" id="UP000292859">
    <property type="component" value="Unassembled WGS sequence"/>
</dbReference>
<name>A0A238W072_9RHOB</name>
<evidence type="ECO:0000313" key="4">
    <source>
        <dbReference type="Proteomes" id="UP000292859"/>
    </source>
</evidence>
<gene>
    <name evidence="2" type="ORF">EYF88_06630</name>
    <name evidence="1" type="ORF">SAMN06265378_103237</name>
</gene>
<keyword evidence="4" id="KW-1185">Reference proteome</keyword>
<evidence type="ECO:0000313" key="1">
    <source>
        <dbReference type="EMBL" id="SNR39960.1"/>
    </source>
</evidence>
<accession>A0A238W072</accession>
<organism evidence="1 3">
    <name type="scientific">Paracoccus sediminis</name>
    <dbReference type="NCBI Taxonomy" id="1214787"/>
    <lineage>
        <taxon>Bacteria</taxon>
        <taxon>Pseudomonadati</taxon>
        <taxon>Pseudomonadota</taxon>
        <taxon>Alphaproteobacteria</taxon>
        <taxon>Rhodobacterales</taxon>
        <taxon>Paracoccaceae</taxon>
        <taxon>Paracoccus</taxon>
    </lineage>
</organism>
<protein>
    <submittedName>
        <fullName evidence="1">Uncharacterized protein</fullName>
    </submittedName>
</protein>
<dbReference type="InterPro" id="IPR029068">
    <property type="entry name" value="Glyas_Bleomycin-R_OHBP_Dase"/>
</dbReference>
<dbReference type="OrthoDB" id="9793039at2"/>
<evidence type="ECO:0000313" key="2">
    <source>
        <dbReference type="EMBL" id="TBN51461.1"/>
    </source>
</evidence>
<dbReference type="Proteomes" id="UP000198409">
    <property type="component" value="Unassembled WGS sequence"/>
</dbReference>
<evidence type="ECO:0000313" key="3">
    <source>
        <dbReference type="Proteomes" id="UP000198409"/>
    </source>
</evidence>
<dbReference type="AlphaFoldDB" id="A0A238W072"/>
<proteinExistence type="predicted"/>
<reference evidence="1" key="2">
    <citation type="submission" date="2017-06" db="EMBL/GenBank/DDBJ databases">
        <authorList>
            <person name="Kim H.J."/>
            <person name="Triplett B.A."/>
        </authorList>
    </citation>
    <scope>NUCLEOTIDE SEQUENCE [LARGE SCALE GENOMIC DNA]</scope>
    <source>
        <strain evidence="1">DSM 26170</strain>
    </source>
</reference>